<evidence type="ECO:0000313" key="3">
    <source>
        <dbReference type="Proteomes" id="UP000480246"/>
    </source>
</evidence>
<dbReference type="OrthoDB" id="2379721at2"/>
<evidence type="ECO:0000313" key="2">
    <source>
        <dbReference type="EMBL" id="KAB8137584.1"/>
    </source>
</evidence>
<dbReference type="InterPro" id="IPR002645">
    <property type="entry name" value="STAS_dom"/>
</dbReference>
<dbReference type="CDD" id="cd07041">
    <property type="entry name" value="STAS_RsbR_RsbS_like"/>
    <property type="match status" value="1"/>
</dbReference>
<name>A0A7C8GTN0_9BACI</name>
<dbReference type="RefSeq" id="WP_153402608.1">
    <property type="nucleotide sequence ID" value="NZ_ML762428.1"/>
</dbReference>
<dbReference type="PROSITE" id="PS50801">
    <property type="entry name" value="STAS"/>
    <property type="match status" value="1"/>
</dbReference>
<dbReference type="SUPFAM" id="SSF52091">
    <property type="entry name" value="SpoIIaa-like"/>
    <property type="match status" value="1"/>
</dbReference>
<dbReference type="EMBL" id="WEID01000040">
    <property type="protein sequence ID" value="KAB8137584.1"/>
    <property type="molecule type" value="Genomic_DNA"/>
</dbReference>
<dbReference type="Pfam" id="PF01740">
    <property type="entry name" value="STAS"/>
    <property type="match status" value="1"/>
</dbReference>
<dbReference type="InterPro" id="IPR051932">
    <property type="entry name" value="Bact_StressResp_Reg"/>
</dbReference>
<evidence type="ECO:0000259" key="1">
    <source>
        <dbReference type="PROSITE" id="PS50801"/>
    </source>
</evidence>
<proteinExistence type="predicted"/>
<dbReference type="Proteomes" id="UP000480246">
    <property type="component" value="Unassembled WGS sequence"/>
</dbReference>
<gene>
    <name evidence="2" type="ORF">F9U64_08695</name>
</gene>
<feature type="domain" description="STAS" evidence="1">
    <location>
        <begin position="159"/>
        <end position="271"/>
    </location>
</feature>
<dbReference type="PANTHER" id="PTHR33745:SF8">
    <property type="entry name" value="BLUE-LIGHT PHOTORECEPTOR"/>
    <property type="match status" value="1"/>
</dbReference>
<dbReference type="InterPro" id="IPR036513">
    <property type="entry name" value="STAS_dom_sf"/>
</dbReference>
<sequence>MDIVFEDSFQLRDFFYANKDNFEATLLSEAVNVKHKIDEILKVGNIDLVNNAHQLIVYIIDSEDDKLKSFAKQEGIAWASQSIEITFKLEWVQAIRRSLWIFIHRYNYLSSDFEISDLFRLEQEINNRVDMFLNTFFINYSTYKDALISEQKKLVENLSVPIIPIDDSISILPLIGAIDFNRMYIVKEKVFTEVSDTRIQTLIIDLSGIATMDEIVTSELLKTINGISMMGCSSVITGLRKEVAKEMTDLGIQFNAETEKLGTLQQALGKYLLNDRKSISMNGSDQSNINVY</sequence>
<dbReference type="Gene3D" id="3.30.750.24">
    <property type="entry name" value="STAS domain"/>
    <property type="match status" value="1"/>
</dbReference>
<keyword evidence="3" id="KW-1185">Reference proteome</keyword>
<comment type="caution">
    <text evidence="2">The sequence shown here is derived from an EMBL/GenBank/DDBJ whole genome shotgun (WGS) entry which is preliminary data.</text>
</comment>
<organism evidence="2 3">
    <name type="scientific">Gracilibacillus oryzae</name>
    <dbReference type="NCBI Taxonomy" id="1672701"/>
    <lineage>
        <taxon>Bacteria</taxon>
        <taxon>Bacillati</taxon>
        <taxon>Bacillota</taxon>
        <taxon>Bacilli</taxon>
        <taxon>Bacillales</taxon>
        <taxon>Bacillaceae</taxon>
        <taxon>Gracilibacillus</taxon>
    </lineage>
</organism>
<reference evidence="2 3" key="1">
    <citation type="submission" date="2019-10" db="EMBL/GenBank/DDBJ databases">
        <title>Gracilibacillus sp. nov. isolated from rice seeds.</title>
        <authorList>
            <person name="He S."/>
        </authorList>
    </citation>
    <scope>NUCLEOTIDE SEQUENCE [LARGE SCALE GENOMIC DNA]</scope>
    <source>
        <strain evidence="2 3">TD8</strain>
    </source>
</reference>
<dbReference type="AlphaFoldDB" id="A0A7C8GTN0"/>
<protein>
    <submittedName>
        <fullName evidence="2">STAS domain-containing protein</fullName>
    </submittedName>
</protein>
<dbReference type="PANTHER" id="PTHR33745">
    <property type="entry name" value="RSBT ANTAGONIST PROTEIN RSBS-RELATED"/>
    <property type="match status" value="1"/>
</dbReference>
<accession>A0A7C8GTN0</accession>